<dbReference type="InterPro" id="IPR010930">
    <property type="entry name" value="Flg_bb/hook_C_dom"/>
</dbReference>
<dbReference type="InterPro" id="IPR001444">
    <property type="entry name" value="Flag_bb_rod_N"/>
</dbReference>
<dbReference type="GO" id="GO:0005576">
    <property type="term" value="C:extracellular region"/>
    <property type="evidence" value="ECO:0007669"/>
    <property type="project" value="UniProtKB-SubCell"/>
</dbReference>
<feature type="coiled-coil region" evidence="7">
    <location>
        <begin position="166"/>
        <end position="193"/>
    </location>
</feature>
<organism evidence="11 12">
    <name type="scientific">Solidesulfovibrio aerotolerans</name>
    <dbReference type="NCBI Taxonomy" id="295255"/>
    <lineage>
        <taxon>Bacteria</taxon>
        <taxon>Pseudomonadati</taxon>
        <taxon>Thermodesulfobacteriota</taxon>
        <taxon>Desulfovibrionia</taxon>
        <taxon>Desulfovibrionales</taxon>
        <taxon>Desulfovibrionaceae</taxon>
        <taxon>Solidesulfovibrio</taxon>
    </lineage>
</organism>
<keyword evidence="12" id="KW-1185">Reference proteome</keyword>
<feature type="domain" description="Flagellar hook-associated protein FlgK helical" evidence="10">
    <location>
        <begin position="389"/>
        <end position="441"/>
    </location>
</feature>
<dbReference type="AlphaFoldDB" id="A0A7C9IP61"/>
<name>A0A7C9IP61_9BACT</name>
<keyword evidence="6" id="KW-0975">Bacterial flagellum</keyword>
<evidence type="ECO:0000256" key="7">
    <source>
        <dbReference type="SAM" id="Coils"/>
    </source>
</evidence>
<evidence type="ECO:0000256" key="1">
    <source>
        <dbReference type="ARBA" id="ARBA00004365"/>
    </source>
</evidence>
<accession>A0A7C9IP61</accession>
<keyword evidence="11" id="KW-0282">Flagellum</keyword>
<sequence length="701" mass="73693">MSGITTLLTTGNSALRASQASIQVTGNNIANVDTTGYSRQSVVLKDGQYVNTFTGQIGSGVVAQEVVRAHDKFIEAQYLQQLSARDRYQTLYNGLTSTQNLVNESNTDGLNTSLSTTFGDWGDLTTSPDSAATRQTLIDDTETMLSLLRSTSDSMSQLESQANQSIEDGTNQLNALAKDIAELNKQINITQIDGQNIPNGLYDQRDSKVRELASLVDVNVIDNGKGNITVNTTAGQTIVDGVVAFDFKFEQGHTVRQLSTASLNSAPPSDVQAYYEGSDSNEYTLKVVTDGSVGGGATFQVSLDGGKSWLTNDDGTTAVYDADATTGKVKVGNLDIWFGSTTNSGLTPPFAGDTLNTGDTFTLVPKKALYWYTTAGTPENITPQKFADGSDNPRRLTGGSLAGVFEFRDEDLGSYQASLDAMVNTMVWETNRVHSQGAGLTNFASVQGSYSVADSSTLLDSPASGLTFGNRLQSGASMVHAYDSSGKLLTSASITYDPALDSLDTIATKLTTAFGGAATAAVVNNQLSIVGDSGNTFQFGDDSAGLWAALGVNTFLTGSTASDVAVNGVVANDVNRLCAGHVGTAGLVAVGDNTTAKAMAALETTKVNFYVPGKTTTAQTLGDYYAGLVSKIGSDTASASYQAKYQTTLAAQLEDQQLSVSGVNLDEELSNLIKFQHSYQAAAKLISTADSLFETVLGLKN</sequence>
<comment type="subcellular location">
    <subcellularLocation>
        <location evidence="1">Bacterial flagellum</location>
    </subcellularLocation>
    <subcellularLocation>
        <location evidence="2">Secreted</location>
    </subcellularLocation>
</comment>
<reference evidence="11 12" key="1">
    <citation type="submission" date="2020-01" db="EMBL/GenBank/DDBJ databases">
        <title>Genome sequence of Desulfovibrio aerotolerans DSM 16695(T).</title>
        <authorList>
            <person name="Karnachuk O."/>
            <person name="Avakyan M."/>
            <person name="Mardanov A."/>
            <person name="Kadnikov V."/>
            <person name="Ravin N."/>
        </authorList>
    </citation>
    <scope>NUCLEOTIDE SEQUENCE [LARGE SCALE GENOMIC DNA]</scope>
    <source>
        <strain evidence="11 12">DSM 16695</strain>
    </source>
</reference>
<evidence type="ECO:0000259" key="9">
    <source>
        <dbReference type="Pfam" id="PF06429"/>
    </source>
</evidence>
<dbReference type="EMBL" id="WVUD01000044">
    <property type="protein sequence ID" value="MYL84846.1"/>
    <property type="molecule type" value="Genomic_DNA"/>
</dbReference>
<keyword evidence="5" id="KW-0964">Secreted</keyword>
<dbReference type="InterPro" id="IPR002371">
    <property type="entry name" value="FlgK"/>
</dbReference>
<evidence type="ECO:0000256" key="2">
    <source>
        <dbReference type="ARBA" id="ARBA00004613"/>
    </source>
</evidence>
<evidence type="ECO:0000313" key="12">
    <source>
        <dbReference type="Proteomes" id="UP000482487"/>
    </source>
</evidence>
<dbReference type="PANTHER" id="PTHR30033">
    <property type="entry name" value="FLAGELLAR HOOK-ASSOCIATED PROTEIN 1"/>
    <property type="match status" value="1"/>
</dbReference>
<dbReference type="Pfam" id="PF06429">
    <property type="entry name" value="Flg_bbr_C"/>
    <property type="match status" value="1"/>
</dbReference>
<dbReference type="GO" id="GO:0005198">
    <property type="term" value="F:structural molecule activity"/>
    <property type="evidence" value="ECO:0007669"/>
    <property type="project" value="InterPro"/>
</dbReference>
<evidence type="ECO:0000256" key="4">
    <source>
        <dbReference type="ARBA" id="ARBA00016244"/>
    </source>
</evidence>
<dbReference type="GO" id="GO:0044780">
    <property type="term" value="P:bacterial-type flagellum assembly"/>
    <property type="evidence" value="ECO:0007669"/>
    <property type="project" value="InterPro"/>
</dbReference>
<dbReference type="RefSeq" id="WP_160963247.1">
    <property type="nucleotide sequence ID" value="NZ_WVUD01000044.1"/>
</dbReference>
<dbReference type="OrthoDB" id="9802553at2"/>
<evidence type="ECO:0000256" key="6">
    <source>
        <dbReference type="ARBA" id="ARBA00023143"/>
    </source>
</evidence>
<comment type="caution">
    <text evidence="11">The sequence shown here is derived from an EMBL/GenBank/DDBJ whole genome shotgun (WGS) entry which is preliminary data.</text>
</comment>
<dbReference type="SUPFAM" id="SSF64518">
    <property type="entry name" value="Phase 1 flagellin"/>
    <property type="match status" value="2"/>
</dbReference>
<feature type="domain" description="Flagellar hook-associated protein FlgK helical" evidence="10">
    <location>
        <begin position="96"/>
        <end position="300"/>
    </location>
</feature>
<gene>
    <name evidence="11" type="primary">flgK</name>
    <name evidence="11" type="ORF">GTA51_17170</name>
</gene>
<dbReference type="InterPro" id="IPR053927">
    <property type="entry name" value="FlgK_helical"/>
</dbReference>
<evidence type="ECO:0000259" key="8">
    <source>
        <dbReference type="Pfam" id="PF00460"/>
    </source>
</evidence>
<comment type="similarity">
    <text evidence="3">Belongs to the flagella basal body rod proteins family.</text>
</comment>
<evidence type="ECO:0000256" key="3">
    <source>
        <dbReference type="ARBA" id="ARBA00009677"/>
    </source>
</evidence>
<keyword evidence="11" id="KW-0966">Cell projection</keyword>
<feature type="domain" description="Flagellar basal body rod protein N-terminal" evidence="8">
    <location>
        <begin position="8"/>
        <end position="37"/>
    </location>
</feature>
<dbReference type="PRINTS" id="PR01005">
    <property type="entry name" value="FLGHOOKAP1"/>
</dbReference>
<proteinExistence type="inferred from homology"/>
<keyword evidence="7" id="KW-0175">Coiled coil</keyword>
<dbReference type="NCBIfam" id="TIGR02492">
    <property type="entry name" value="flgK_ends"/>
    <property type="match status" value="1"/>
</dbReference>
<dbReference type="Proteomes" id="UP000482487">
    <property type="component" value="Unassembled WGS sequence"/>
</dbReference>
<evidence type="ECO:0000313" key="11">
    <source>
        <dbReference type="EMBL" id="MYL84846.1"/>
    </source>
</evidence>
<keyword evidence="11" id="KW-0969">Cilium</keyword>
<dbReference type="GO" id="GO:0009424">
    <property type="term" value="C:bacterial-type flagellum hook"/>
    <property type="evidence" value="ECO:0007669"/>
    <property type="project" value="InterPro"/>
</dbReference>
<protein>
    <recommendedName>
        <fullName evidence="4">Flagellar hook-associated protein 1</fullName>
    </recommendedName>
</protein>
<evidence type="ECO:0000259" key="10">
    <source>
        <dbReference type="Pfam" id="PF22638"/>
    </source>
</evidence>
<evidence type="ECO:0000256" key="5">
    <source>
        <dbReference type="ARBA" id="ARBA00022525"/>
    </source>
</evidence>
<dbReference type="Pfam" id="PF22638">
    <property type="entry name" value="FlgK_D1"/>
    <property type="match status" value="2"/>
</dbReference>
<feature type="domain" description="Flagellar basal-body/hook protein C-terminal" evidence="9">
    <location>
        <begin position="658"/>
        <end position="698"/>
    </location>
</feature>
<dbReference type="Pfam" id="PF00460">
    <property type="entry name" value="Flg_bb_rod"/>
    <property type="match status" value="1"/>
</dbReference>
<dbReference type="PANTHER" id="PTHR30033:SF1">
    <property type="entry name" value="FLAGELLAR HOOK-ASSOCIATED PROTEIN 1"/>
    <property type="match status" value="1"/>
</dbReference>